<sequence length="317" mass="33738">MKFAVLGEALIDFMMGRDGSYRPHLGGSPYNVAISLARQGMPVSYLSKLSDDCFGEQLANSLIDEGVELASYPRSVLPTSLAMVTIDSVGQPSYRLYREGIADKDTSLDEILASLPDDLSVFHTGSLAITPSQLPKIRRLFDLLKQRGVLISVDINIRLGASLDKAAYLDGVRSLLPLVDIVKASDEDLQAFALQGSPADVATLFYAEMSGGLFILTEGNGGALLLSHAGSIRRKAYPVARVIDTVGAGDTFHSAFLAKLVRDGDIDLNAGSPADCLKRCEDALDFACAAAAINVSRAGCSPPTVDEVNHFILSAAR</sequence>
<keyword evidence="3" id="KW-0547">Nucleotide-binding</keyword>
<dbReference type="RefSeq" id="WP_113953040.1">
    <property type="nucleotide sequence ID" value="NZ_QNRT01000001.1"/>
</dbReference>
<dbReference type="PROSITE" id="PS00584">
    <property type="entry name" value="PFKB_KINASES_2"/>
    <property type="match status" value="1"/>
</dbReference>
<evidence type="ECO:0000256" key="4">
    <source>
        <dbReference type="ARBA" id="ARBA00022777"/>
    </source>
</evidence>
<evidence type="ECO:0000256" key="2">
    <source>
        <dbReference type="ARBA" id="ARBA00022679"/>
    </source>
</evidence>
<keyword evidence="8" id="KW-1185">Reference proteome</keyword>
<dbReference type="Pfam" id="PF00294">
    <property type="entry name" value="PfkB"/>
    <property type="match status" value="1"/>
</dbReference>
<dbReference type="AlphaFoldDB" id="A0A395JPE8"/>
<evidence type="ECO:0000313" key="7">
    <source>
        <dbReference type="EMBL" id="RBP53479.1"/>
    </source>
</evidence>
<reference evidence="7 8" key="1">
    <citation type="submission" date="2018-06" db="EMBL/GenBank/DDBJ databases">
        <title>Genomic Encyclopedia of Type Strains, Phase IV (KMG-IV): sequencing the most valuable type-strain genomes for metagenomic binning, comparative biology and taxonomic classification.</title>
        <authorList>
            <person name="Goeker M."/>
        </authorList>
    </citation>
    <scope>NUCLEOTIDE SEQUENCE [LARGE SCALE GENOMIC DNA]</scope>
    <source>
        <strain evidence="7 8">DSM 24032</strain>
    </source>
</reference>
<dbReference type="OrthoDB" id="9779730at2"/>
<gene>
    <name evidence="7" type="ORF">DFR28_101865</name>
</gene>
<dbReference type="Gene3D" id="3.40.1190.20">
    <property type="match status" value="1"/>
</dbReference>
<keyword evidence="5" id="KW-0067">ATP-binding</keyword>
<feature type="domain" description="Carbohydrate kinase PfkB" evidence="6">
    <location>
        <begin position="15"/>
        <end position="303"/>
    </location>
</feature>
<evidence type="ECO:0000256" key="3">
    <source>
        <dbReference type="ARBA" id="ARBA00022741"/>
    </source>
</evidence>
<dbReference type="InterPro" id="IPR050306">
    <property type="entry name" value="PfkB_Carbo_kinase"/>
</dbReference>
<protein>
    <submittedName>
        <fullName evidence="7">Fructokinase</fullName>
    </submittedName>
</protein>
<proteinExistence type="inferred from homology"/>
<organism evidence="7 8">
    <name type="scientific">Arenicella xantha</name>
    <dbReference type="NCBI Taxonomy" id="644221"/>
    <lineage>
        <taxon>Bacteria</taxon>
        <taxon>Pseudomonadati</taxon>
        <taxon>Pseudomonadota</taxon>
        <taxon>Gammaproteobacteria</taxon>
        <taxon>Arenicellales</taxon>
        <taxon>Arenicellaceae</taxon>
        <taxon>Arenicella</taxon>
    </lineage>
</organism>
<dbReference type="InterPro" id="IPR002173">
    <property type="entry name" value="Carboh/pur_kinase_PfkB_CS"/>
</dbReference>
<dbReference type="SUPFAM" id="SSF53613">
    <property type="entry name" value="Ribokinase-like"/>
    <property type="match status" value="1"/>
</dbReference>
<dbReference type="Proteomes" id="UP000253083">
    <property type="component" value="Unassembled WGS sequence"/>
</dbReference>
<evidence type="ECO:0000259" key="6">
    <source>
        <dbReference type="Pfam" id="PF00294"/>
    </source>
</evidence>
<comment type="caution">
    <text evidence="7">The sequence shown here is derived from an EMBL/GenBank/DDBJ whole genome shotgun (WGS) entry which is preliminary data.</text>
</comment>
<comment type="similarity">
    <text evidence="1">Belongs to the carbohydrate kinase PfkB family.</text>
</comment>
<evidence type="ECO:0000313" key="8">
    <source>
        <dbReference type="Proteomes" id="UP000253083"/>
    </source>
</evidence>
<evidence type="ECO:0000256" key="1">
    <source>
        <dbReference type="ARBA" id="ARBA00010688"/>
    </source>
</evidence>
<name>A0A395JPE8_9GAMM</name>
<keyword evidence="4 7" id="KW-0418">Kinase</keyword>
<dbReference type="PANTHER" id="PTHR43085:SF1">
    <property type="entry name" value="PSEUDOURIDINE KINASE-RELATED"/>
    <property type="match status" value="1"/>
</dbReference>
<dbReference type="EMBL" id="QNRT01000001">
    <property type="protein sequence ID" value="RBP53479.1"/>
    <property type="molecule type" value="Genomic_DNA"/>
</dbReference>
<dbReference type="InterPro" id="IPR011611">
    <property type="entry name" value="PfkB_dom"/>
</dbReference>
<evidence type="ECO:0000256" key="5">
    <source>
        <dbReference type="ARBA" id="ARBA00022840"/>
    </source>
</evidence>
<dbReference type="GO" id="GO:0016301">
    <property type="term" value="F:kinase activity"/>
    <property type="evidence" value="ECO:0007669"/>
    <property type="project" value="UniProtKB-KW"/>
</dbReference>
<dbReference type="InParanoid" id="A0A395JPE8"/>
<dbReference type="GO" id="GO:0005524">
    <property type="term" value="F:ATP binding"/>
    <property type="evidence" value="ECO:0007669"/>
    <property type="project" value="UniProtKB-KW"/>
</dbReference>
<keyword evidence="2" id="KW-0808">Transferase</keyword>
<dbReference type="PANTHER" id="PTHR43085">
    <property type="entry name" value="HEXOKINASE FAMILY MEMBER"/>
    <property type="match status" value="1"/>
</dbReference>
<dbReference type="InterPro" id="IPR029056">
    <property type="entry name" value="Ribokinase-like"/>
</dbReference>
<accession>A0A395JPE8</accession>